<dbReference type="SUPFAM" id="SSF52218">
    <property type="entry name" value="Flavoproteins"/>
    <property type="match status" value="1"/>
</dbReference>
<evidence type="ECO:0000256" key="1">
    <source>
        <dbReference type="ARBA" id="ARBA00022630"/>
    </source>
</evidence>
<dbReference type="PANTHER" id="PTHR43278">
    <property type="entry name" value="NAD(P)H-DEPENDENT FMN-CONTAINING OXIDOREDUCTASE YWQN-RELATED"/>
    <property type="match status" value="1"/>
</dbReference>
<sequence>MKIAVIIGSPRKKDSYMICKEVEQQLNDYQKEIEFDYIFLSEKNILDCKGCSICFQKSEKLCPCRGDDLDSIIKRLVSADAIIIVSPVYAYQVTGPLKRFIDRTSYFFHRQELCNKSALIVVTTDGGGSKQVYRYLKMILSGWGTNIIGNLQVISSMYFKDRKPKSAFGYDEYYHEKKHKQIVSISNLFYNSLTSTKIRIPTFYDIFIFNCLRSKTYTSSVDRTYWEEKGWINADYFYSVHLSPLKKLFGRVVKGFIHMAGKRYLKES</sequence>
<keyword evidence="5" id="KW-1185">Reference proteome</keyword>
<organism evidence="4 5">
    <name type="scientific">Anaerosacchariphilus polymeriproducens</name>
    <dbReference type="NCBI Taxonomy" id="1812858"/>
    <lineage>
        <taxon>Bacteria</taxon>
        <taxon>Bacillati</taxon>
        <taxon>Bacillota</taxon>
        <taxon>Clostridia</taxon>
        <taxon>Lachnospirales</taxon>
        <taxon>Lachnospiraceae</taxon>
        <taxon>Anaerosacchariphilus</taxon>
    </lineage>
</organism>
<keyword evidence="1" id="KW-0285">Flavoprotein</keyword>
<keyword evidence="2" id="KW-0288">FMN</keyword>
<dbReference type="GO" id="GO:0016491">
    <property type="term" value="F:oxidoreductase activity"/>
    <property type="evidence" value="ECO:0007669"/>
    <property type="project" value="InterPro"/>
</dbReference>
<dbReference type="Pfam" id="PF03358">
    <property type="entry name" value="FMN_red"/>
    <property type="match status" value="1"/>
</dbReference>
<evidence type="ECO:0000313" key="4">
    <source>
        <dbReference type="EMBL" id="RDU23658.1"/>
    </source>
</evidence>
<dbReference type="Proteomes" id="UP000255036">
    <property type="component" value="Unassembled WGS sequence"/>
</dbReference>
<dbReference type="InterPro" id="IPR029039">
    <property type="entry name" value="Flavoprotein-like_sf"/>
</dbReference>
<dbReference type="Gene3D" id="3.40.50.360">
    <property type="match status" value="1"/>
</dbReference>
<dbReference type="RefSeq" id="WP_115481803.1">
    <property type="nucleotide sequence ID" value="NZ_QRCT01000020.1"/>
</dbReference>
<accession>A0A371AVQ0</accession>
<dbReference type="AlphaFoldDB" id="A0A371AVQ0"/>
<dbReference type="OrthoDB" id="9790975at2"/>
<dbReference type="InterPro" id="IPR051796">
    <property type="entry name" value="ISF_SsuE-like"/>
</dbReference>
<protein>
    <submittedName>
        <fullName evidence="4">Flavodoxin family protein</fullName>
    </submittedName>
</protein>
<gene>
    <name evidence="4" type="ORF">DWV06_08735</name>
</gene>
<evidence type="ECO:0000256" key="2">
    <source>
        <dbReference type="ARBA" id="ARBA00022643"/>
    </source>
</evidence>
<dbReference type="EMBL" id="QRCT01000020">
    <property type="protein sequence ID" value="RDU23658.1"/>
    <property type="molecule type" value="Genomic_DNA"/>
</dbReference>
<feature type="domain" description="NADPH-dependent FMN reductase-like" evidence="3">
    <location>
        <begin position="1"/>
        <end position="157"/>
    </location>
</feature>
<reference evidence="4 5" key="1">
    <citation type="submission" date="2018-07" db="EMBL/GenBank/DDBJ databases">
        <title>Anaerosacharophilus polymeroproducens gen. nov. sp. nov., an anaerobic bacterium isolated from salt field.</title>
        <authorList>
            <person name="Kim W."/>
            <person name="Yang S.-H."/>
            <person name="Oh J."/>
            <person name="Lee J.-H."/>
            <person name="Kwon K.K."/>
        </authorList>
    </citation>
    <scope>NUCLEOTIDE SEQUENCE [LARGE SCALE GENOMIC DNA]</scope>
    <source>
        <strain evidence="4 5">MCWD5</strain>
    </source>
</reference>
<proteinExistence type="predicted"/>
<comment type="caution">
    <text evidence="4">The sequence shown here is derived from an EMBL/GenBank/DDBJ whole genome shotgun (WGS) entry which is preliminary data.</text>
</comment>
<name>A0A371AVQ0_9FIRM</name>
<dbReference type="PANTHER" id="PTHR43278:SF2">
    <property type="entry name" value="IRON-SULFUR FLAVOPROTEIN"/>
    <property type="match status" value="1"/>
</dbReference>
<dbReference type="InterPro" id="IPR005025">
    <property type="entry name" value="FMN_Rdtase-like_dom"/>
</dbReference>
<evidence type="ECO:0000259" key="3">
    <source>
        <dbReference type="Pfam" id="PF03358"/>
    </source>
</evidence>
<evidence type="ECO:0000313" key="5">
    <source>
        <dbReference type="Proteomes" id="UP000255036"/>
    </source>
</evidence>